<gene>
    <name evidence="3" type="ORF">Nepgr_027715</name>
</gene>
<evidence type="ECO:0000256" key="1">
    <source>
        <dbReference type="ARBA" id="ARBA00022737"/>
    </source>
</evidence>
<evidence type="ECO:0000313" key="3">
    <source>
        <dbReference type="EMBL" id="GMH25872.1"/>
    </source>
</evidence>
<dbReference type="EMBL" id="BSYO01000030">
    <property type="protein sequence ID" value="GMH25872.1"/>
    <property type="molecule type" value="Genomic_DNA"/>
</dbReference>
<keyword evidence="1" id="KW-0677">Repeat</keyword>
<feature type="region of interest" description="Disordered" evidence="2">
    <location>
        <begin position="754"/>
        <end position="774"/>
    </location>
</feature>
<organism evidence="3 4">
    <name type="scientific">Nepenthes gracilis</name>
    <name type="common">Slender pitcher plant</name>
    <dbReference type="NCBI Taxonomy" id="150966"/>
    <lineage>
        <taxon>Eukaryota</taxon>
        <taxon>Viridiplantae</taxon>
        <taxon>Streptophyta</taxon>
        <taxon>Embryophyta</taxon>
        <taxon>Tracheophyta</taxon>
        <taxon>Spermatophyta</taxon>
        <taxon>Magnoliopsida</taxon>
        <taxon>eudicotyledons</taxon>
        <taxon>Gunneridae</taxon>
        <taxon>Pentapetalae</taxon>
        <taxon>Caryophyllales</taxon>
        <taxon>Nepenthaceae</taxon>
        <taxon>Nepenthes</taxon>
    </lineage>
</organism>
<dbReference type="Gene3D" id="2.120.10.30">
    <property type="entry name" value="TolB, C-terminal domain"/>
    <property type="match status" value="1"/>
</dbReference>
<keyword evidence="4" id="KW-1185">Reference proteome</keyword>
<dbReference type="Proteomes" id="UP001279734">
    <property type="component" value="Unassembled WGS sequence"/>
</dbReference>
<dbReference type="AlphaFoldDB" id="A0AAD3Y1G5"/>
<name>A0AAD3Y1G5_NEPGR</name>
<protein>
    <recommendedName>
        <fullName evidence="5">NHL domain-containing protein</fullName>
    </recommendedName>
</protein>
<evidence type="ECO:0000256" key="2">
    <source>
        <dbReference type="SAM" id="MobiDB-lite"/>
    </source>
</evidence>
<dbReference type="InterPro" id="IPR001258">
    <property type="entry name" value="NHL_repeat"/>
</dbReference>
<reference evidence="3" key="1">
    <citation type="submission" date="2023-05" db="EMBL/GenBank/DDBJ databases">
        <title>Nepenthes gracilis genome sequencing.</title>
        <authorList>
            <person name="Fukushima K."/>
        </authorList>
    </citation>
    <scope>NUCLEOTIDE SEQUENCE</scope>
    <source>
        <strain evidence="3">SING2019-196</strain>
    </source>
</reference>
<dbReference type="PANTHER" id="PTHR46388:SF3">
    <property type="entry name" value="DUF1618 DOMAIN-CONTAINING PROTEIN"/>
    <property type="match status" value="1"/>
</dbReference>
<accession>A0AAD3Y1G5</accession>
<dbReference type="SUPFAM" id="SSF63825">
    <property type="entry name" value="YWTD domain"/>
    <property type="match status" value="1"/>
</dbReference>
<dbReference type="Pfam" id="PF01436">
    <property type="entry name" value="NHL"/>
    <property type="match status" value="1"/>
</dbReference>
<dbReference type="PANTHER" id="PTHR46388">
    <property type="entry name" value="NHL REPEAT-CONTAINING PROTEIN 2"/>
    <property type="match status" value="1"/>
</dbReference>
<sequence length="944" mass="105542">MRLILGKIGSSAALSGILLDHRPNAAALHSPLPRSALPVPCSTASLYATQSITAAPSLTTRRYLNHFPRVRVSSIAAFLSSSVAQHPYFANIEQIFPLWESERERELRLLLLLRNLSLFDNLFLFQHALEKRKEQKIEPIFGIALRVAPWSLSPTSQNGSQISTDAAYFKDNVPNLVRCSIDTTITGSRFYAQRFSTVVEISRQDSQELELMSFIKSTFDELQGCHHCWLNRAAESKDFFRKDGVCLVLAVTSVDVPPALGCEPLVMLEKAKFLQQRYPWLHVFAFKSSSLSCFTTNQNDLLNVIMKEYITFPILLSNRTFPEIGNGACYILFKDFGSPSYHGRNTDIVILQKAIMDLNQQHNDNAAIIHRLKSTWTGQTKFVKEPYPCSVQSLLLLFPACISVDESGNRFFLSDSNHHRIIIFDGDGKILDSIGSSPGFEDGEFETAKLMRPAASYYDALEDCLFVLDSENHAVRRANMEKRVLETLYPTAKDNEKGGLWIWIMNKLRMKTEPGMKSEEFDSDLMFPWHLMKSKDGDLLVMNRSFDTLWILDLERGVISNVLKGSEKIMEICGQMIIERVSLLKSLPHDWLRQLAYSTHSLAGILYSGLLSSFIISGDQLVICDAVGQRVVTLDRETEVISSLHFSNFGVLGLPYWLSGSLEGAYALGNNYGEAYADHFQSFTLLPGRINIRVNVDIPSNTALVESLQEGCVWRQARGAAVEVSGMESIGASLEKVGVSQQWYDELDNLAFSTEPDISTEEENSTSDRHSEDDSVHIDCAVNTSPGTSEVIIFAALYLKLKSCSTTSGRAQEEKAAMIADVLKPERRGGRIEREAFIHLMSQSNRDLGELVFMKTLDVRIRLNTLDHRKSDNSKGIVLTDSTIELLNWKVIALHSLGATSPMLSRLSISRAGLSSDADLDRASPWNARLLIGCDCCNRIYGSS</sequence>
<comment type="caution">
    <text evidence="3">The sequence shown here is derived from an EMBL/GenBank/DDBJ whole genome shotgun (WGS) entry which is preliminary data.</text>
</comment>
<evidence type="ECO:0008006" key="5">
    <source>
        <dbReference type="Google" id="ProtNLM"/>
    </source>
</evidence>
<dbReference type="InterPro" id="IPR011042">
    <property type="entry name" value="6-blade_b-propeller_TolB-like"/>
</dbReference>
<proteinExistence type="predicted"/>
<evidence type="ECO:0000313" key="4">
    <source>
        <dbReference type="Proteomes" id="UP001279734"/>
    </source>
</evidence>